<dbReference type="InterPro" id="IPR032710">
    <property type="entry name" value="NTF2-like_dom_sf"/>
</dbReference>
<gene>
    <name evidence="1" type="ORF">UFOPK3674_00045</name>
</gene>
<accession>A0A6J7H8J7</accession>
<dbReference type="EMBL" id="CAFBMX010000001">
    <property type="protein sequence ID" value="CAB4913113.1"/>
    <property type="molecule type" value="Genomic_DNA"/>
</dbReference>
<reference evidence="1" key="1">
    <citation type="submission" date="2020-05" db="EMBL/GenBank/DDBJ databases">
        <authorList>
            <person name="Chiriac C."/>
            <person name="Salcher M."/>
            <person name="Ghai R."/>
            <person name="Kavagutti S V."/>
        </authorList>
    </citation>
    <scope>NUCLEOTIDE SEQUENCE</scope>
</reference>
<proteinExistence type="predicted"/>
<dbReference type="GO" id="GO:0030638">
    <property type="term" value="P:polyketide metabolic process"/>
    <property type="evidence" value="ECO:0007669"/>
    <property type="project" value="InterPro"/>
</dbReference>
<evidence type="ECO:0000313" key="1">
    <source>
        <dbReference type="EMBL" id="CAB4913113.1"/>
    </source>
</evidence>
<organism evidence="1">
    <name type="scientific">freshwater metagenome</name>
    <dbReference type="NCBI Taxonomy" id="449393"/>
    <lineage>
        <taxon>unclassified sequences</taxon>
        <taxon>metagenomes</taxon>
        <taxon>ecological metagenomes</taxon>
    </lineage>
</organism>
<sequence>MTSDELLDALQDAWLGRRRSAFRDVCAPDIHWEDPFAAEPLYGPQALGDHAARVWEAFPDARIEPSGERLASGRFVAAPVRVTGTHGGALAGIPASGRSLDLHAVLYCELDPPGQRLWRVRVFIDAYEAAVQIGLLPRRGSLGERAMLMVRGFGLRRGGVPDVEGGPPARTDPPNG</sequence>
<dbReference type="InterPro" id="IPR009959">
    <property type="entry name" value="Cyclase_SnoaL-like"/>
</dbReference>
<dbReference type="Gene3D" id="3.10.450.50">
    <property type="match status" value="1"/>
</dbReference>
<dbReference type="SUPFAM" id="SSF54427">
    <property type="entry name" value="NTF2-like"/>
    <property type="match status" value="1"/>
</dbReference>
<dbReference type="Pfam" id="PF07366">
    <property type="entry name" value="SnoaL"/>
    <property type="match status" value="1"/>
</dbReference>
<protein>
    <submittedName>
        <fullName evidence="1">Unannotated protein</fullName>
    </submittedName>
</protein>
<dbReference type="AlphaFoldDB" id="A0A6J7H8J7"/>
<name>A0A6J7H8J7_9ZZZZ</name>